<organism evidence="1 2">
    <name type="scientific">Carassius auratus</name>
    <name type="common">Goldfish</name>
    <dbReference type="NCBI Taxonomy" id="7957"/>
    <lineage>
        <taxon>Eukaryota</taxon>
        <taxon>Metazoa</taxon>
        <taxon>Chordata</taxon>
        <taxon>Craniata</taxon>
        <taxon>Vertebrata</taxon>
        <taxon>Euteleostomi</taxon>
        <taxon>Actinopterygii</taxon>
        <taxon>Neopterygii</taxon>
        <taxon>Teleostei</taxon>
        <taxon>Ostariophysi</taxon>
        <taxon>Cypriniformes</taxon>
        <taxon>Cyprinidae</taxon>
        <taxon>Cyprininae</taxon>
        <taxon>Carassius</taxon>
    </lineage>
</organism>
<keyword evidence="1" id="KW-1185">Reference proteome</keyword>
<dbReference type="GO" id="GO:0007140">
    <property type="term" value="P:male meiotic nuclear division"/>
    <property type="evidence" value="ECO:0007669"/>
    <property type="project" value="InterPro"/>
</dbReference>
<dbReference type="KEGG" id="caua:113053970"/>
<dbReference type="GO" id="GO:0005634">
    <property type="term" value="C:nucleus"/>
    <property type="evidence" value="ECO:0007669"/>
    <property type="project" value="TreeGrafter"/>
</dbReference>
<name>A0A6P6KRM0_CARAU</name>
<gene>
    <name evidence="2" type="primary">LOC113053970</name>
</gene>
<sequence>MTFVETPSDQLPGTFDVGKAEHLSITFRYLQEKAIFVKSCKEIISKVSWFGIEHLLYDASKVLVWQDMSHGAPSEVLKTYNNSNPQIIVGVTESGVTLVNKVEQPPPSMDGAETPTKQTSKAVQKQKGLQLWTSSQPSVAKSVKADNGVAYKMAKRRVDPGHWGMVESTAADWNASHLVPPSPSTSHAHSEINYFNLSNRQATLSHSDERRYIADIQRPQQPSVSAPQATLRGDSCVTHLTCDSVKYQQTNTAPHSPVLSQDQVNQFRLAMTQPNSLPNCHLNENLMPRPFSVQALTHVPMPSTITAIHYPYFLLNGQTYTTGSTAAIYPDTRYYPNTI</sequence>
<evidence type="ECO:0000313" key="2">
    <source>
        <dbReference type="RefSeq" id="XP_026074920.1"/>
    </source>
</evidence>
<reference evidence="2" key="1">
    <citation type="submission" date="2025-08" db="UniProtKB">
        <authorList>
            <consortium name="RefSeq"/>
        </authorList>
    </citation>
    <scope>IDENTIFICATION</scope>
    <source>
        <strain evidence="2">Wakin</strain>
        <tissue evidence="2">Muscle</tissue>
    </source>
</reference>
<dbReference type="PANTHER" id="PTHR22380:SF1">
    <property type="entry name" value="TESTIS-EXPRESSED PROTEIN 15"/>
    <property type="match status" value="1"/>
</dbReference>
<protein>
    <submittedName>
        <fullName evidence="2">Uncharacterized protein LOC113053970</fullName>
    </submittedName>
</protein>
<accession>A0A6P6KRM0</accession>
<evidence type="ECO:0000313" key="1">
    <source>
        <dbReference type="Proteomes" id="UP000515129"/>
    </source>
</evidence>
<dbReference type="Proteomes" id="UP000515129">
    <property type="component" value="Chromosome 35"/>
</dbReference>
<dbReference type="RefSeq" id="XP_026074920.1">
    <property type="nucleotide sequence ID" value="XM_026219135.1"/>
</dbReference>
<dbReference type="GO" id="GO:0007130">
    <property type="term" value="P:synaptonemal complex assembly"/>
    <property type="evidence" value="ECO:0007669"/>
    <property type="project" value="TreeGrafter"/>
</dbReference>
<dbReference type="GO" id="GO:0010569">
    <property type="term" value="P:regulation of double-strand break repair via homologous recombination"/>
    <property type="evidence" value="ECO:0007669"/>
    <property type="project" value="InterPro"/>
</dbReference>
<dbReference type="InterPro" id="IPR026616">
    <property type="entry name" value="TEX15"/>
</dbReference>
<dbReference type="AlphaFoldDB" id="A0A6P6KRM0"/>
<dbReference type="GeneID" id="113053970"/>
<dbReference type="OrthoDB" id="10054471at2759"/>
<dbReference type="PANTHER" id="PTHR22380">
    <property type="entry name" value="TESTIS-EXPRESSED PROTEIN 15"/>
    <property type="match status" value="1"/>
</dbReference>
<proteinExistence type="predicted"/>